<dbReference type="EMBL" id="BMQN01000002">
    <property type="protein sequence ID" value="GGR90554.1"/>
    <property type="molecule type" value="Genomic_DNA"/>
</dbReference>
<feature type="chain" id="PRO_5045786899" description="CHRD domain-containing protein" evidence="1">
    <location>
        <begin position="43"/>
        <end position="183"/>
    </location>
</feature>
<keyword evidence="3" id="KW-1185">Reference proteome</keyword>
<proteinExistence type="predicted"/>
<keyword evidence="1" id="KW-0732">Signal</keyword>
<accession>A0ABQ2S2K3</accession>
<evidence type="ECO:0000256" key="1">
    <source>
        <dbReference type="SAM" id="SignalP"/>
    </source>
</evidence>
<name>A0ABQ2S2K3_9DEIO</name>
<comment type="caution">
    <text evidence="2">The sequence shown here is derived from an EMBL/GenBank/DDBJ whole genome shotgun (WGS) entry which is preliminary data.</text>
</comment>
<sequence>MPPEAAHLRHLLAYRAAMLPGMRPAVLTCALTLLTLTGSAHAADYSKTVWSIASGQSGQTPLMDTNVMGEMVMRAWVTPRGVPVQGLMFIYMPKLSTNHWAVMLVEPQGQAGEFFGARTLKFVRAAKKDGQTANLYTLGDGMFKGLYLMDGKVKDRSGKIMHILMLLTPQMAQQEPDPAQFLK</sequence>
<organism evidence="2 3">
    <name type="scientific">Deinococcus sedimenti</name>
    <dbReference type="NCBI Taxonomy" id="1867090"/>
    <lineage>
        <taxon>Bacteria</taxon>
        <taxon>Thermotogati</taxon>
        <taxon>Deinococcota</taxon>
        <taxon>Deinococci</taxon>
        <taxon>Deinococcales</taxon>
        <taxon>Deinococcaceae</taxon>
        <taxon>Deinococcus</taxon>
    </lineage>
</organism>
<evidence type="ECO:0008006" key="4">
    <source>
        <dbReference type="Google" id="ProtNLM"/>
    </source>
</evidence>
<feature type="signal peptide" evidence="1">
    <location>
        <begin position="1"/>
        <end position="42"/>
    </location>
</feature>
<reference evidence="3" key="1">
    <citation type="journal article" date="2019" name="Int. J. Syst. Evol. Microbiol.">
        <title>The Global Catalogue of Microorganisms (GCM) 10K type strain sequencing project: providing services to taxonomists for standard genome sequencing and annotation.</title>
        <authorList>
            <consortium name="The Broad Institute Genomics Platform"/>
            <consortium name="The Broad Institute Genome Sequencing Center for Infectious Disease"/>
            <person name="Wu L."/>
            <person name="Ma J."/>
        </authorList>
    </citation>
    <scope>NUCLEOTIDE SEQUENCE [LARGE SCALE GENOMIC DNA]</scope>
    <source>
        <strain evidence="3">JCM 31405</strain>
    </source>
</reference>
<evidence type="ECO:0000313" key="2">
    <source>
        <dbReference type="EMBL" id="GGR90554.1"/>
    </source>
</evidence>
<dbReference type="Proteomes" id="UP000644548">
    <property type="component" value="Unassembled WGS sequence"/>
</dbReference>
<gene>
    <name evidence="2" type="ORF">GCM10008960_16990</name>
</gene>
<protein>
    <recommendedName>
        <fullName evidence="4">CHRD domain-containing protein</fullName>
    </recommendedName>
</protein>
<evidence type="ECO:0000313" key="3">
    <source>
        <dbReference type="Proteomes" id="UP000644548"/>
    </source>
</evidence>